<accession>A0A6B9FIZ4</accession>
<keyword evidence="1" id="KW-1133">Transmembrane helix</keyword>
<keyword evidence="1" id="KW-0472">Membrane</keyword>
<reference evidence="3 4" key="1">
    <citation type="journal article" date="2012" name="Genet. Mol. Biol.">
        <title>Analysis of 16S rRNA and mxaF genes revealing insights into Methylobacterium niche-specific plant association.</title>
        <authorList>
            <person name="Dourado M.N."/>
            <person name="Andreote F.D."/>
            <person name="Dini-Andreote F."/>
            <person name="Conti R."/>
            <person name="Araujo J.M."/>
            <person name="Araujo W.L."/>
        </authorList>
    </citation>
    <scope>NUCLEOTIDE SEQUENCE [LARGE SCALE GENOMIC DNA]</scope>
    <source>
        <strain evidence="3 4">SR1.6/6</strain>
    </source>
</reference>
<dbReference type="KEGG" id="mmes:MMSR116_03540"/>
<feature type="transmembrane region" description="Helical" evidence="1">
    <location>
        <begin position="138"/>
        <end position="161"/>
    </location>
</feature>
<sequence>MLLLRRYTRDRKGAAAVEFALVAAMLIMTILFVMTVALILFINQSLDYAATRASRQIMTGAAQASTMDQAGFRTVLCGYLPSMVKCSNVVINLYVVPTGTSPSGYYSYVKSDMSGLQMPPLTPGSGQYTLGSRGAYQFLLVVYPITFLPAAFASILGGATYNGSPAFLTVSTAAFRNELF</sequence>
<name>A0A6B9FIZ4_9HYPH</name>
<keyword evidence="1" id="KW-0812">Transmembrane</keyword>
<dbReference type="Pfam" id="PF07811">
    <property type="entry name" value="TadE"/>
    <property type="match status" value="1"/>
</dbReference>
<organism evidence="3 4">
    <name type="scientific">Methylobacterium mesophilicum SR1.6/6</name>
    <dbReference type="NCBI Taxonomy" id="908290"/>
    <lineage>
        <taxon>Bacteria</taxon>
        <taxon>Pseudomonadati</taxon>
        <taxon>Pseudomonadota</taxon>
        <taxon>Alphaproteobacteria</taxon>
        <taxon>Hyphomicrobiales</taxon>
        <taxon>Methylobacteriaceae</taxon>
        <taxon>Methylobacterium</taxon>
    </lineage>
</organism>
<gene>
    <name evidence="3" type="ORF">MMSR116_03540</name>
</gene>
<feature type="domain" description="TadE-like" evidence="2">
    <location>
        <begin position="13"/>
        <end position="55"/>
    </location>
</feature>
<dbReference type="Proteomes" id="UP000012488">
    <property type="component" value="Chromosome"/>
</dbReference>
<feature type="transmembrane region" description="Helical" evidence="1">
    <location>
        <begin position="20"/>
        <end position="42"/>
    </location>
</feature>
<evidence type="ECO:0000313" key="4">
    <source>
        <dbReference type="Proteomes" id="UP000012488"/>
    </source>
</evidence>
<evidence type="ECO:0000256" key="1">
    <source>
        <dbReference type="SAM" id="Phobius"/>
    </source>
</evidence>
<dbReference type="EMBL" id="CP043538">
    <property type="protein sequence ID" value="QGY01074.1"/>
    <property type="molecule type" value="Genomic_DNA"/>
</dbReference>
<dbReference type="AlphaFoldDB" id="A0A6B9FIZ4"/>
<reference evidence="3 4" key="2">
    <citation type="journal article" date="2013" name="Genome Announc.">
        <title>Draft Genome Sequence of Methylobacterium mesophilicum Strain SR1.6/6, Isolated from Citrus sinensis.</title>
        <authorList>
            <person name="Marinho Almeida D."/>
            <person name="Dini-Andreote F."/>
            <person name="Camargo Neves A.A."/>
            <person name="Juca Ramos R.T."/>
            <person name="Andreote F.D."/>
            <person name="Carneiro A.R."/>
            <person name="Oliveira de Souza Lima A."/>
            <person name="Caracciolo Gomes de Sa P.H."/>
            <person name="Ribeiro Barbosa M.S."/>
            <person name="Araujo W.L."/>
            <person name="Silva A."/>
        </authorList>
    </citation>
    <scope>NUCLEOTIDE SEQUENCE [LARGE SCALE GENOMIC DNA]</scope>
    <source>
        <strain evidence="3 4">SR1.6/6</strain>
    </source>
</reference>
<protein>
    <submittedName>
        <fullName evidence="3">Pilus assembly protein</fullName>
    </submittedName>
</protein>
<dbReference type="InterPro" id="IPR012495">
    <property type="entry name" value="TadE-like_dom"/>
</dbReference>
<evidence type="ECO:0000313" key="3">
    <source>
        <dbReference type="EMBL" id="QGY01074.1"/>
    </source>
</evidence>
<dbReference type="OrthoDB" id="7990385at2"/>
<evidence type="ECO:0000259" key="2">
    <source>
        <dbReference type="Pfam" id="PF07811"/>
    </source>
</evidence>
<proteinExistence type="predicted"/>
<dbReference type="RefSeq" id="WP_010683718.1">
    <property type="nucleotide sequence ID" value="NZ_CP043538.1"/>
</dbReference>